<dbReference type="SUPFAM" id="SSF51351">
    <property type="entry name" value="Triosephosphate isomerase (TIM)"/>
    <property type="match status" value="1"/>
</dbReference>
<comment type="pathway">
    <text evidence="4">Carbohydrate degradation; glycolysis; D-glyceraldehyde 3-phosphate from glycerone phosphate: step 1/1.</text>
</comment>
<keyword evidence="4" id="KW-0312">Gluconeogenesis</keyword>
<dbReference type="GO" id="GO:0046166">
    <property type="term" value="P:glyceraldehyde-3-phosphate biosynthetic process"/>
    <property type="evidence" value="ECO:0007669"/>
    <property type="project" value="TreeGrafter"/>
</dbReference>
<dbReference type="UniPathway" id="UPA00109">
    <property type="reaction ID" value="UER00189"/>
</dbReference>
<evidence type="ECO:0000313" key="5">
    <source>
        <dbReference type="EMBL" id="AVP87253.1"/>
    </source>
</evidence>
<dbReference type="OrthoDB" id="9809429at2"/>
<dbReference type="GO" id="GO:0006094">
    <property type="term" value="P:gluconeogenesis"/>
    <property type="evidence" value="ECO:0007669"/>
    <property type="project" value="UniProtKB-UniPathway"/>
</dbReference>
<keyword evidence="6" id="KW-1185">Reference proteome</keyword>
<dbReference type="GO" id="GO:0005829">
    <property type="term" value="C:cytosol"/>
    <property type="evidence" value="ECO:0007669"/>
    <property type="project" value="TreeGrafter"/>
</dbReference>
<dbReference type="GO" id="GO:0006096">
    <property type="term" value="P:glycolytic process"/>
    <property type="evidence" value="ECO:0007669"/>
    <property type="project" value="UniProtKB-UniPathway"/>
</dbReference>
<dbReference type="InterPro" id="IPR000652">
    <property type="entry name" value="Triosephosphate_isomerase"/>
</dbReference>
<name>A0A2P1P7K9_9RICK</name>
<comment type="subcellular location">
    <subcellularLocation>
        <location evidence="4">Cytoplasm</location>
    </subcellularLocation>
</comment>
<comment type="catalytic activity">
    <reaction evidence="1">
        <text>L-erythrulose 1-phosphate = D-erythrulose 4-phosphate</text>
        <dbReference type="Rhea" id="RHEA:49588"/>
        <dbReference type="ChEBI" id="CHEBI:58002"/>
        <dbReference type="ChEBI" id="CHEBI:90796"/>
        <dbReference type="EC" id="5.3.1.33"/>
    </reaction>
</comment>
<dbReference type="GO" id="GO:0019563">
    <property type="term" value="P:glycerol catabolic process"/>
    <property type="evidence" value="ECO:0007669"/>
    <property type="project" value="TreeGrafter"/>
</dbReference>
<dbReference type="Proteomes" id="UP000241762">
    <property type="component" value="Chromosome"/>
</dbReference>
<sequence>MIICANWKMHLRLSEALEICKEIQHYGNLIIAPPMPFLSLLSSNYSQIKLAAQDISAIEQDEGAYTGEVSGYILSSTNVKYAIVGHYERRKYFGEDDKLVISKAKNCLRHEITPIVCFGEKEVGQDPIASLENLADGLPQSVYYAYEPYWAIGNKNTNIEQAYNNLKKVIKYFSHLPQIKVFYGGSVNGQNAKDFKNITGLDGLLVGSASLKINELIKIIET</sequence>
<dbReference type="EC" id="5.3.1.1" evidence="4"/>
<dbReference type="PANTHER" id="PTHR21139">
    <property type="entry name" value="TRIOSEPHOSPHATE ISOMERASE"/>
    <property type="match status" value="1"/>
</dbReference>
<comment type="pathway">
    <text evidence="4">Carbohydrate biosynthesis; gluconeogenesis.</text>
</comment>
<dbReference type="RefSeq" id="WP_106874121.1">
    <property type="nucleotide sequence ID" value="NZ_CP027845.1"/>
</dbReference>
<keyword evidence="4" id="KW-0324">Glycolysis</keyword>
<comment type="similarity">
    <text evidence="2 4">Belongs to the triosephosphate isomerase family.</text>
</comment>
<dbReference type="CDD" id="cd00311">
    <property type="entry name" value="TIM"/>
    <property type="match status" value="1"/>
</dbReference>
<organism evidence="5 6">
    <name type="scientific">Candidatus Phycorickettsia trachydisci</name>
    <dbReference type="NCBI Taxonomy" id="2115978"/>
    <lineage>
        <taxon>Bacteria</taxon>
        <taxon>Pseudomonadati</taxon>
        <taxon>Pseudomonadota</taxon>
        <taxon>Alphaproteobacteria</taxon>
        <taxon>Rickettsiales</taxon>
        <taxon>Rickettsiaceae</taxon>
        <taxon>Candidatus Phycorickettsia</taxon>
    </lineage>
</organism>
<dbReference type="KEGG" id="ptc:phytr_2970"/>
<dbReference type="UniPathway" id="UPA00138"/>
<evidence type="ECO:0000256" key="4">
    <source>
        <dbReference type="RuleBase" id="RU363013"/>
    </source>
</evidence>
<gene>
    <name evidence="5" type="ORF">phytr_2970</name>
</gene>
<protein>
    <recommendedName>
        <fullName evidence="4">Triosephosphate isomerase</fullName>
        <ecNumber evidence="4">5.3.1.1</ecNumber>
    </recommendedName>
</protein>
<dbReference type="PANTHER" id="PTHR21139:SF42">
    <property type="entry name" value="TRIOSEPHOSPHATE ISOMERASE"/>
    <property type="match status" value="1"/>
</dbReference>
<dbReference type="GO" id="GO:0004807">
    <property type="term" value="F:triose-phosphate isomerase activity"/>
    <property type="evidence" value="ECO:0007669"/>
    <property type="project" value="UniProtKB-EC"/>
</dbReference>
<evidence type="ECO:0000256" key="3">
    <source>
        <dbReference type="ARBA" id="ARBA00023235"/>
    </source>
</evidence>
<keyword evidence="3 4" id="KW-0413">Isomerase</keyword>
<evidence type="ECO:0000256" key="1">
    <source>
        <dbReference type="ARBA" id="ARBA00000148"/>
    </source>
</evidence>
<dbReference type="PROSITE" id="PS51440">
    <property type="entry name" value="TIM_2"/>
    <property type="match status" value="1"/>
</dbReference>
<evidence type="ECO:0000256" key="2">
    <source>
        <dbReference type="ARBA" id="ARBA00007422"/>
    </source>
</evidence>
<dbReference type="InterPro" id="IPR013785">
    <property type="entry name" value="Aldolase_TIM"/>
</dbReference>
<comment type="catalytic activity">
    <reaction evidence="4">
        <text>D-glyceraldehyde 3-phosphate = dihydroxyacetone phosphate</text>
        <dbReference type="Rhea" id="RHEA:18585"/>
        <dbReference type="ChEBI" id="CHEBI:57642"/>
        <dbReference type="ChEBI" id="CHEBI:59776"/>
        <dbReference type="EC" id="5.3.1.1"/>
    </reaction>
</comment>
<dbReference type="AlphaFoldDB" id="A0A2P1P7K9"/>
<keyword evidence="4" id="KW-0963">Cytoplasm</keyword>
<reference evidence="5 6" key="1">
    <citation type="submission" date="2018-03" db="EMBL/GenBank/DDBJ databases">
        <title>A gene transfer event suggests a long-term partnership between eustigmatophyte algae and a novel lineage of endosymbiotic bacteria.</title>
        <authorList>
            <person name="Yurchenko T."/>
            <person name="Sevcikova T."/>
            <person name="Pribyl P."/>
            <person name="El Karkouri K."/>
            <person name="Klimes V."/>
            <person name="Amaral R."/>
            <person name="Zbrankova V."/>
            <person name="Kim E."/>
            <person name="Raoult D."/>
            <person name="Santos L.M.A."/>
            <person name="Elias M."/>
        </authorList>
    </citation>
    <scope>NUCLEOTIDE SEQUENCE [LARGE SCALE GENOMIC DNA]</scope>
    <source>
        <strain evidence="5">CCALA 838</strain>
    </source>
</reference>
<dbReference type="Pfam" id="PF00121">
    <property type="entry name" value="TIM"/>
    <property type="match status" value="1"/>
</dbReference>
<dbReference type="InterPro" id="IPR035990">
    <property type="entry name" value="TIM_sf"/>
</dbReference>
<comment type="subunit">
    <text evidence="4">Homodimer.</text>
</comment>
<dbReference type="Gene3D" id="3.20.20.70">
    <property type="entry name" value="Aldolase class I"/>
    <property type="match status" value="1"/>
</dbReference>
<dbReference type="EMBL" id="CP027845">
    <property type="protein sequence ID" value="AVP87253.1"/>
    <property type="molecule type" value="Genomic_DNA"/>
</dbReference>
<accession>A0A2P1P7K9</accession>
<proteinExistence type="inferred from homology"/>
<evidence type="ECO:0000313" key="6">
    <source>
        <dbReference type="Proteomes" id="UP000241762"/>
    </source>
</evidence>